<keyword evidence="3 9" id="KW-0813">Transport</keyword>
<name>A0A6G1H8C1_9PEZI</name>
<keyword evidence="6" id="KW-1133">Transmembrane helix</keyword>
<reference evidence="10" key="1">
    <citation type="journal article" date="2020" name="Stud. Mycol.">
        <title>101 Dothideomycetes genomes: a test case for predicting lifestyles and emergence of pathogens.</title>
        <authorList>
            <person name="Haridas S."/>
            <person name="Albert R."/>
            <person name="Binder M."/>
            <person name="Bloem J."/>
            <person name="Labutti K."/>
            <person name="Salamov A."/>
            <person name="Andreopoulos B."/>
            <person name="Baker S."/>
            <person name="Barry K."/>
            <person name="Bills G."/>
            <person name="Bluhm B."/>
            <person name="Cannon C."/>
            <person name="Castanera R."/>
            <person name="Culley D."/>
            <person name="Daum C."/>
            <person name="Ezra D."/>
            <person name="Gonzalez J."/>
            <person name="Henrissat B."/>
            <person name="Kuo A."/>
            <person name="Liang C."/>
            <person name="Lipzen A."/>
            <person name="Lutzoni F."/>
            <person name="Magnuson J."/>
            <person name="Mondo S."/>
            <person name="Nolan M."/>
            <person name="Ohm R."/>
            <person name="Pangilinan J."/>
            <person name="Park H.-J."/>
            <person name="Ramirez L."/>
            <person name="Alfaro M."/>
            <person name="Sun H."/>
            <person name="Tritt A."/>
            <person name="Yoshinaga Y."/>
            <person name="Zwiers L.-H."/>
            <person name="Turgeon B."/>
            <person name="Goodwin S."/>
            <person name="Spatafora J."/>
            <person name="Crous P."/>
            <person name="Grigoriev I."/>
        </authorList>
    </citation>
    <scope>NUCLEOTIDE SEQUENCE</scope>
    <source>
        <strain evidence="10">CBS 113979</strain>
    </source>
</reference>
<accession>A0A6G1H8C1</accession>
<comment type="similarity">
    <text evidence="2 9">Belongs to the mitochondrial pyruvate carrier (MPC) (TC 2.A.105) family.</text>
</comment>
<proteinExistence type="inferred from homology"/>
<evidence type="ECO:0000256" key="7">
    <source>
        <dbReference type="ARBA" id="ARBA00023128"/>
    </source>
</evidence>
<protein>
    <recommendedName>
        <fullName evidence="9">Mitochondrial pyruvate carrier</fullName>
    </recommendedName>
</protein>
<dbReference type="GO" id="GO:0006850">
    <property type="term" value="P:pyruvate import into mitochondria"/>
    <property type="evidence" value="ECO:0007669"/>
    <property type="project" value="InterPro"/>
</dbReference>
<keyword evidence="8" id="KW-0472">Membrane</keyword>
<keyword evidence="4" id="KW-0812">Transmembrane</keyword>
<keyword evidence="7 9" id="KW-0496">Mitochondrion</keyword>
<evidence type="ECO:0000256" key="3">
    <source>
        <dbReference type="ARBA" id="ARBA00022448"/>
    </source>
</evidence>
<organism evidence="10 11">
    <name type="scientific">Aulographum hederae CBS 113979</name>
    <dbReference type="NCBI Taxonomy" id="1176131"/>
    <lineage>
        <taxon>Eukaryota</taxon>
        <taxon>Fungi</taxon>
        <taxon>Dikarya</taxon>
        <taxon>Ascomycota</taxon>
        <taxon>Pezizomycotina</taxon>
        <taxon>Dothideomycetes</taxon>
        <taxon>Pleosporomycetidae</taxon>
        <taxon>Aulographales</taxon>
        <taxon>Aulographaceae</taxon>
    </lineage>
</organism>
<evidence type="ECO:0000256" key="9">
    <source>
        <dbReference type="RuleBase" id="RU363100"/>
    </source>
</evidence>
<keyword evidence="11" id="KW-1185">Reference proteome</keyword>
<dbReference type="AlphaFoldDB" id="A0A6G1H8C1"/>
<evidence type="ECO:0000256" key="1">
    <source>
        <dbReference type="ARBA" id="ARBA00004448"/>
    </source>
</evidence>
<dbReference type="Proteomes" id="UP000800041">
    <property type="component" value="Unassembled WGS sequence"/>
</dbReference>
<dbReference type="OrthoDB" id="869189at2759"/>
<dbReference type="PANTHER" id="PTHR14154">
    <property type="entry name" value="UPF0041 BRAIN PROTEIN 44-RELATED"/>
    <property type="match status" value="1"/>
</dbReference>
<evidence type="ECO:0000313" key="11">
    <source>
        <dbReference type="Proteomes" id="UP000800041"/>
    </source>
</evidence>
<comment type="function">
    <text evidence="9">Mediates the uptake of pyruvate into mitochondria.</text>
</comment>
<evidence type="ECO:0000256" key="6">
    <source>
        <dbReference type="ARBA" id="ARBA00022989"/>
    </source>
</evidence>
<evidence type="ECO:0000256" key="5">
    <source>
        <dbReference type="ARBA" id="ARBA00022792"/>
    </source>
</evidence>
<evidence type="ECO:0000313" key="10">
    <source>
        <dbReference type="EMBL" id="KAF1989208.1"/>
    </source>
</evidence>
<evidence type="ECO:0000256" key="4">
    <source>
        <dbReference type="ARBA" id="ARBA00022692"/>
    </source>
</evidence>
<comment type="subcellular location">
    <subcellularLocation>
        <location evidence="1 9">Mitochondrion inner membrane</location>
        <topology evidence="1 9">Multi-pass membrane protein</topology>
    </subcellularLocation>
</comment>
<dbReference type="EMBL" id="ML977146">
    <property type="protein sequence ID" value="KAF1989208.1"/>
    <property type="molecule type" value="Genomic_DNA"/>
</dbReference>
<dbReference type="InterPro" id="IPR005336">
    <property type="entry name" value="MPC"/>
</dbReference>
<dbReference type="Pfam" id="PF03650">
    <property type="entry name" value="MPC"/>
    <property type="match status" value="1"/>
</dbReference>
<gene>
    <name evidence="10" type="ORF">K402DRAFT_391355</name>
</gene>
<evidence type="ECO:0000256" key="2">
    <source>
        <dbReference type="ARBA" id="ARBA00006416"/>
    </source>
</evidence>
<dbReference type="GO" id="GO:0005743">
    <property type="term" value="C:mitochondrial inner membrane"/>
    <property type="evidence" value="ECO:0007669"/>
    <property type="project" value="UniProtKB-SubCell"/>
</dbReference>
<sequence length="173" mass="18797">MPPQPNPRVFSQAARSIFRNFQRRRITTPAETNVEPPSSQTKFQKLWNSPVGPKTVHFWAPVMKWGVVLSGVADFARPADQLSLNTNAALMATGAIWTRWCFVIRPRNVLLASVNFLLFCVGATQVGRIFAYRSSQKGKGAEEVAKDAGKDAKATAVSVAEDPVGAIKGAVGK</sequence>
<keyword evidence="5 9" id="KW-0999">Mitochondrion inner membrane</keyword>
<evidence type="ECO:0000256" key="8">
    <source>
        <dbReference type="ARBA" id="ARBA00023136"/>
    </source>
</evidence>